<evidence type="ECO:0000313" key="2">
    <source>
        <dbReference type="Proteomes" id="UP001430953"/>
    </source>
</evidence>
<sequence length="272" mass="31837">MRVNENLSNTLYVIKKIFSRHPRKFKPFKTRKSLLAISKFSKWAFIVPGKFRCLPFVHDVRLSRALSLIPMQVEIPREAPATFPREMSCLSGRRTCSCNRTLGRLIFGLGYRLYPLRSFIRRVLSFATLIFPERFLRGLDVTLGPIRRCASRLTILPAIRDTRYTRAIEKTIFRAAFQYSAIPSRGIRVRYSAIRAMQFPKRDKTREILWIYGRRRLDLPRGFSPLDFPELLEEIYSRESDGPSCDETYDRFLRTAREAYIFLSMLTLTAAC</sequence>
<name>A0AAW2GAI2_9HYME</name>
<protein>
    <submittedName>
        <fullName evidence="1">Uncharacterized protein</fullName>
    </submittedName>
</protein>
<evidence type="ECO:0000313" key="1">
    <source>
        <dbReference type="EMBL" id="KAL0125023.1"/>
    </source>
</evidence>
<keyword evidence="2" id="KW-1185">Reference proteome</keyword>
<dbReference type="AlphaFoldDB" id="A0AAW2GAI2"/>
<organism evidence="1 2">
    <name type="scientific">Cardiocondyla obscurior</name>
    <dbReference type="NCBI Taxonomy" id="286306"/>
    <lineage>
        <taxon>Eukaryota</taxon>
        <taxon>Metazoa</taxon>
        <taxon>Ecdysozoa</taxon>
        <taxon>Arthropoda</taxon>
        <taxon>Hexapoda</taxon>
        <taxon>Insecta</taxon>
        <taxon>Pterygota</taxon>
        <taxon>Neoptera</taxon>
        <taxon>Endopterygota</taxon>
        <taxon>Hymenoptera</taxon>
        <taxon>Apocrita</taxon>
        <taxon>Aculeata</taxon>
        <taxon>Formicoidea</taxon>
        <taxon>Formicidae</taxon>
        <taxon>Myrmicinae</taxon>
        <taxon>Cardiocondyla</taxon>
    </lineage>
</organism>
<comment type="caution">
    <text evidence="1">The sequence shown here is derived from an EMBL/GenBank/DDBJ whole genome shotgun (WGS) entry which is preliminary data.</text>
</comment>
<dbReference type="Proteomes" id="UP001430953">
    <property type="component" value="Unassembled WGS sequence"/>
</dbReference>
<dbReference type="EMBL" id="JADYXP020000004">
    <property type="protein sequence ID" value="KAL0125023.1"/>
    <property type="molecule type" value="Genomic_DNA"/>
</dbReference>
<gene>
    <name evidence="1" type="ORF">PUN28_004275</name>
</gene>
<proteinExistence type="predicted"/>
<accession>A0AAW2GAI2</accession>
<reference evidence="1 2" key="1">
    <citation type="submission" date="2023-03" db="EMBL/GenBank/DDBJ databases">
        <title>High recombination rates correlate with genetic variation in Cardiocondyla obscurior ants.</title>
        <authorList>
            <person name="Errbii M."/>
        </authorList>
    </citation>
    <scope>NUCLEOTIDE SEQUENCE [LARGE SCALE GENOMIC DNA]</scope>
    <source>
        <strain evidence="1">Alpha-2009</strain>
        <tissue evidence="1">Whole body</tissue>
    </source>
</reference>